<gene>
    <name evidence="1" type="ORF">HQ394_13815</name>
</gene>
<dbReference type="RefSeq" id="WP_190263424.1">
    <property type="nucleotide sequence ID" value="NZ_CP053923.1"/>
</dbReference>
<evidence type="ECO:0000313" key="1">
    <source>
        <dbReference type="EMBL" id="QNT68043.1"/>
    </source>
</evidence>
<dbReference type="EMBL" id="CP053923">
    <property type="protein sequence ID" value="QNT68043.1"/>
    <property type="molecule type" value="Genomic_DNA"/>
</dbReference>
<reference evidence="1 2" key="1">
    <citation type="submission" date="2020-05" db="EMBL/GenBank/DDBJ databases">
        <title>Complete closed genome sequence of Defluviicoccus vanus.</title>
        <authorList>
            <person name="Bessarab I."/>
            <person name="Arumugam K."/>
            <person name="Maszenan A.M."/>
            <person name="Seviour R.J."/>
            <person name="Williams R.B."/>
        </authorList>
    </citation>
    <scope>NUCLEOTIDE SEQUENCE [LARGE SCALE GENOMIC DNA]</scope>
    <source>
        <strain evidence="1 2">Ben 114</strain>
    </source>
</reference>
<sequence>MIGFSWTKNARRIFAIASTTNILIPAPMSLMEANVNPPSRGARLDADHPEYGVLIQRRSTGKIRQPGETLDRELFGEWDRQGLLLGPVLAAMLILAEHRLDEADAKRLRRRVISHIEAVGLRDQPAQPRNLLGIPLSLPVSGRTQMDHQDLTIELIEMAELSVTDLDDAVLAAVEAALAELVSINASANANFDDDDEIRTGLGFLHFKEQRFYSVKLGNVTRDRLGSLGLGGALLGSTSGIATLVTSGALTGWAGAAALAAIVLALVGRGKPFVSSFGLDEATALDLAWRRSRVEHGFRMVDLEAMVEGLDEVEAVYRNAGFNRNKLTNALGKLIALGMVAEAGPDRYQLVEKIIVTGTNELALSPP</sequence>
<evidence type="ECO:0000313" key="2">
    <source>
        <dbReference type="Proteomes" id="UP000516369"/>
    </source>
</evidence>
<dbReference type="KEGG" id="dvn:HQ394_13815"/>
<proteinExistence type="predicted"/>
<dbReference type="Proteomes" id="UP000516369">
    <property type="component" value="Chromosome"/>
</dbReference>
<accession>A0A7H1MX57</accession>
<keyword evidence="2" id="KW-1185">Reference proteome</keyword>
<organism evidence="1 2">
    <name type="scientific">Defluviicoccus vanus</name>
    <dbReference type="NCBI Taxonomy" id="111831"/>
    <lineage>
        <taxon>Bacteria</taxon>
        <taxon>Pseudomonadati</taxon>
        <taxon>Pseudomonadota</taxon>
        <taxon>Alphaproteobacteria</taxon>
        <taxon>Rhodospirillales</taxon>
        <taxon>Rhodospirillaceae</taxon>
        <taxon>Defluviicoccus</taxon>
    </lineage>
</organism>
<name>A0A7H1MX57_9PROT</name>
<dbReference type="AlphaFoldDB" id="A0A7H1MX57"/>
<protein>
    <submittedName>
        <fullName evidence="1">Uncharacterized protein</fullName>
    </submittedName>
</protein>